<dbReference type="OrthoDB" id="4789218at2759"/>
<name>A0A319DWB7_ASPSB</name>
<evidence type="ECO:0000256" key="1">
    <source>
        <dbReference type="ARBA" id="ARBA00022723"/>
    </source>
</evidence>
<dbReference type="Pfam" id="PF05163">
    <property type="entry name" value="DinB"/>
    <property type="match status" value="1"/>
</dbReference>
<dbReference type="AlphaFoldDB" id="A0A319DWB7"/>
<evidence type="ECO:0000313" key="3">
    <source>
        <dbReference type="Proteomes" id="UP000248423"/>
    </source>
</evidence>
<evidence type="ECO:0000313" key="2">
    <source>
        <dbReference type="EMBL" id="PYI02087.1"/>
    </source>
</evidence>
<proteinExistence type="predicted"/>
<dbReference type="VEuPathDB" id="FungiDB:BO78DRAFT_400812"/>
<keyword evidence="1" id="KW-0479">Metal-binding</keyword>
<protein>
    <submittedName>
        <fullName evidence="2">DinB family protein</fullName>
    </submittedName>
</protein>
<dbReference type="Proteomes" id="UP000248423">
    <property type="component" value="Unassembled WGS sequence"/>
</dbReference>
<dbReference type="SUPFAM" id="SSF109854">
    <property type="entry name" value="DinB/YfiT-like putative metalloenzymes"/>
    <property type="match status" value="1"/>
</dbReference>
<accession>A0A319DWB7</accession>
<dbReference type="GO" id="GO:0046872">
    <property type="term" value="F:metal ion binding"/>
    <property type="evidence" value="ECO:0007669"/>
    <property type="project" value="UniProtKB-KW"/>
</dbReference>
<dbReference type="Gene3D" id="1.20.120.450">
    <property type="entry name" value="dinb family like domain"/>
    <property type="match status" value="1"/>
</dbReference>
<dbReference type="PANTHER" id="PTHR37302:SF1">
    <property type="entry name" value="PROTEIN DINB"/>
    <property type="match status" value="1"/>
</dbReference>
<keyword evidence="3" id="KW-1185">Reference proteome</keyword>
<dbReference type="PANTHER" id="PTHR37302">
    <property type="entry name" value="SLR1116 PROTEIN"/>
    <property type="match status" value="1"/>
</dbReference>
<gene>
    <name evidence="2" type="ORF">BO78DRAFT_400812</name>
</gene>
<reference evidence="2 3" key="1">
    <citation type="submission" date="2018-02" db="EMBL/GenBank/DDBJ databases">
        <title>The genomes of Aspergillus section Nigri reveals drivers in fungal speciation.</title>
        <authorList>
            <consortium name="DOE Joint Genome Institute"/>
            <person name="Vesth T.C."/>
            <person name="Nybo J."/>
            <person name="Theobald S."/>
            <person name="Brandl J."/>
            <person name="Frisvad J.C."/>
            <person name="Nielsen K.F."/>
            <person name="Lyhne E.K."/>
            <person name="Kogle M.E."/>
            <person name="Kuo A."/>
            <person name="Riley R."/>
            <person name="Clum A."/>
            <person name="Nolan M."/>
            <person name="Lipzen A."/>
            <person name="Salamov A."/>
            <person name="Henrissat B."/>
            <person name="Wiebenga A."/>
            <person name="De vries R.P."/>
            <person name="Grigoriev I.V."/>
            <person name="Mortensen U.H."/>
            <person name="Andersen M.R."/>
            <person name="Baker S.E."/>
        </authorList>
    </citation>
    <scope>NUCLEOTIDE SEQUENCE [LARGE SCALE GENOMIC DNA]</scope>
    <source>
        <strain evidence="2 3">CBS 121057</strain>
    </source>
</reference>
<sequence length="179" mass="20611">MLTTSTALMLAKYNHWADQILFTAIQTTLPPSAVHQTRKTLFQSMLGTLNHNHQVDLIWRAHLLNQEHGFSHRRDLLHPDFGDLFTHQVEINQWYIDWAGQQDQDSLSVRSKFTYVNGTEAEMTRGGMFLHIVHHKTYHRGWVGQMFFDYGVNPPEMDLCVYLCLPVDDGVGMEVEGGV</sequence>
<organism evidence="2 3">
    <name type="scientific">Aspergillus sclerotiicarbonarius (strain CBS 121057 / IBT 28362)</name>
    <dbReference type="NCBI Taxonomy" id="1448318"/>
    <lineage>
        <taxon>Eukaryota</taxon>
        <taxon>Fungi</taxon>
        <taxon>Dikarya</taxon>
        <taxon>Ascomycota</taxon>
        <taxon>Pezizomycotina</taxon>
        <taxon>Eurotiomycetes</taxon>
        <taxon>Eurotiomycetidae</taxon>
        <taxon>Eurotiales</taxon>
        <taxon>Aspergillaceae</taxon>
        <taxon>Aspergillus</taxon>
        <taxon>Aspergillus subgen. Circumdati</taxon>
    </lineage>
</organism>
<dbReference type="EMBL" id="KZ826401">
    <property type="protein sequence ID" value="PYI02087.1"/>
    <property type="molecule type" value="Genomic_DNA"/>
</dbReference>
<dbReference type="InterPro" id="IPR034660">
    <property type="entry name" value="DinB/YfiT-like"/>
</dbReference>
<dbReference type="InterPro" id="IPR007837">
    <property type="entry name" value="DinB"/>
</dbReference>